<dbReference type="Proteomes" id="UP001321479">
    <property type="component" value="Segment"/>
</dbReference>
<organism evidence="2 3">
    <name type="scientific">Cotonvirus japonicus</name>
    <dbReference type="NCBI Taxonomy" id="2811091"/>
    <lineage>
        <taxon>Viruses</taxon>
        <taxon>Varidnaviria</taxon>
        <taxon>Bamfordvirae</taxon>
        <taxon>Nucleocytoviricota</taxon>
        <taxon>Megaviricetes</taxon>
        <taxon>Imitervirales</taxon>
        <taxon>Mimiviridae</taxon>
        <taxon>Megamimivirinae</taxon>
        <taxon>Cotonvirus</taxon>
        <taxon>Cotonvirus japonicum</taxon>
    </lineage>
</organism>
<protein>
    <submittedName>
        <fullName evidence="2">Ankyrin repeat protein</fullName>
    </submittedName>
</protein>
<dbReference type="RefSeq" id="YP_010841323.1">
    <property type="nucleotide sequence ID" value="NC_079139.1"/>
</dbReference>
<evidence type="ECO:0000313" key="3">
    <source>
        <dbReference type="Proteomes" id="UP001321479"/>
    </source>
</evidence>
<reference evidence="2 3" key="1">
    <citation type="submission" date="2021-02" db="EMBL/GenBank/DDBJ databases">
        <title>Cotonvirus japonicus, which uses Golgi apparatus of host cells for its virion factory, phylogenetically links tailed tupanvirus and icosahedral mimivirus.</title>
        <authorList>
            <person name="Takahashi H."/>
            <person name="Fukaya S."/>
            <person name="Song C."/>
            <person name="Murata K."/>
            <person name="Takemura M."/>
        </authorList>
    </citation>
    <scope>NUCLEOTIDE SEQUENCE [LARGE SCALE GENOMIC DNA]</scope>
</reference>
<keyword evidence="1" id="KW-0175">Coiled coil</keyword>
<dbReference type="EMBL" id="AP024483">
    <property type="protein sequence ID" value="BCS82715.1"/>
    <property type="molecule type" value="Genomic_DNA"/>
</dbReference>
<keyword evidence="3" id="KW-1185">Reference proteome</keyword>
<feature type="coiled-coil region" evidence="1">
    <location>
        <begin position="273"/>
        <end position="307"/>
    </location>
</feature>
<evidence type="ECO:0000256" key="1">
    <source>
        <dbReference type="SAM" id="Coils"/>
    </source>
</evidence>
<dbReference type="GeneID" id="80557920"/>
<evidence type="ECO:0000313" key="2">
    <source>
        <dbReference type="EMBL" id="BCS82715.1"/>
    </source>
</evidence>
<name>A0ABM7NRC7_9VIRU</name>
<sequence length="317" mass="37001">MSDRIYFKIIARNKIQKNFEYKFGLNEITIFQETGSCVPGRLYFCDPKDICRYLHMGDILVDVTIPTTDPDFRMILDPSGGKYGANKIILGQERDLSDPETLQYMADNGAAIDKNFVLAWALDNLYWDNIIFLIQRIPMTVSRCEIIIKYFSDKIPHNFGDGIKMIFFINYLSTINDDKLNELHKKIVKILYKKSLYYCNFELIKLLMNNNVKYERSAILKLAIEKNNCDFIDFLSTFNFETNDNNVNNNVNNTVNDIGINTTSLEKNLMSQLKMKNQIIDQKNLEIKKLKQTIEVLSRSLQNFYSEKYKGDKKIEV</sequence>
<proteinExistence type="predicted"/>
<accession>A0ABM7NRC7</accession>